<evidence type="ECO:0000256" key="1">
    <source>
        <dbReference type="SAM" id="Coils"/>
    </source>
</evidence>
<keyword evidence="3" id="KW-1185">Reference proteome</keyword>
<comment type="caution">
    <text evidence="2">The sequence shown here is derived from an EMBL/GenBank/DDBJ whole genome shotgun (WGS) entry which is preliminary data.</text>
</comment>
<keyword evidence="1" id="KW-0175">Coiled coil</keyword>
<evidence type="ECO:0000313" key="2">
    <source>
        <dbReference type="EMBL" id="CAH3035608.1"/>
    </source>
</evidence>
<evidence type="ECO:0000313" key="3">
    <source>
        <dbReference type="Proteomes" id="UP001159405"/>
    </source>
</evidence>
<proteinExistence type="predicted"/>
<accession>A0ABN8MTK3</accession>
<sequence>MCSRTNSTIVATFQSDKPPTPFPSSELCNIIRSLMQRFVKKDVLSEASTADKLVKVHVTNNSIHVNYKKIDIGFLTEKVVKDSVGVSEKQVLEFRLQCKTFLIELLQKLLTKCPASYSLVRNLSALNPREMASNVDHCISRFKKVVTQLVSVRRIKESDCDAISQEYTSFLDNIPAFGSEKFSNFNFSTDRLDELFSIYMNTHPYQKLFKVAQLLLVLSHGQASVERGFSVDKELEVENLANQSLVAQCLVCDHISAVGGILNVSITQPLLTSCSAARKRYERYLEQRQNNKSEEGSRKRKSLLTEIEELKEKKRRTSVDIDGLIKSADNLAEKAELKGNISFVTQSNSLRRTSKEKAKELKTLDSKLEEKLQALKNC</sequence>
<reference evidence="2 3" key="1">
    <citation type="submission" date="2022-05" db="EMBL/GenBank/DDBJ databases">
        <authorList>
            <consortium name="Genoscope - CEA"/>
            <person name="William W."/>
        </authorList>
    </citation>
    <scope>NUCLEOTIDE SEQUENCE [LARGE SCALE GENOMIC DNA]</scope>
</reference>
<gene>
    <name evidence="2" type="ORF">PLOB_00031155</name>
</gene>
<protein>
    <submittedName>
        <fullName evidence="2">Uncharacterized protein</fullName>
    </submittedName>
</protein>
<dbReference type="Proteomes" id="UP001159405">
    <property type="component" value="Unassembled WGS sequence"/>
</dbReference>
<organism evidence="2 3">
    <name type="scientific">Porites lobata</name>
    <dbReference type="NCBI Taxonomy" id="104759"/>
    <lineage>
        <taxon>Eukaryota</taxon>
        <taxon>Metazoa</taxon>
        <taxon>Cnidaria</taxon>
        <taxon>Anthozoa</taxon>
        <taxon>Hexacorallia</taxon>
        <taxon>Scleractinia</taxon>
        <taxon>Fungiina</taxon>
        <taxon>Poritidae</taxon>
        <taxon>Porites</taxon>
    </lineage>
</organism>
<name>A0ABN8MTK3_9CNID</name>
<dbReference type="EMBL" id="CALNXK010000004">
    <property type="protein sequence ID" value="CAH3035608.1"/>
    <property type="molecule type" value="Genomic_DNA"/>
</dbReference>
<feature type="coiled-coil region" evidence="1">
    <location>
        <begin position="293"/>
        <end position="320"/>
    </location>
</feature>